<keyword evidence="3" id="KW-0067">ATP-binding</keyword>
<reference evidence="5" key="1">
    <citation type="submission" date="2022-11" db="EMBL/GenBank/DDBJ databases">
        <title>Parathalassolutuus dongxingensis gen. nov., sp. nov., a novel member of family Oceanospirillaceae isolated from a coastal shrimp pond in Guangxi, China.</title>
        <authorList>
            <person name="Chen H."/>
        </authorList>
    </citation>
    <scope>NUCLEOTIDE SEQUENCE</scope>
    <source>
        <strain evidence="5">G-43</strain>
    </source>
</reference>
<evidence type="ECO:0000313" key="6">
    <source>
        <dbReference type="Proteomes" id="UP001150830"/>
    </source>
</evidence>
<dbReference type="SUPFAM" id="SSF53067">
    <property type="entry name" value="Actin-like ATPase domain"/>
    <property type="match status" value="1"/>
</dbReference>
<dbReference type="GO" id="GO:0005524">
    <property type="term" value="F:ATP binding"/>
    <property type="evidence" value="ECO:0007669"/>
    <property type="project" value="UniProtKB-UniRule"/>
</dbReference>
<feature type="binding site" evidence="3">
    <location>
        <begin position="8"/>
        <end position="13"/>
    </location>
    <ligand>
        <name>ATP</name>
        <dbReference type="ChEBI" id="CHEBI:30616"/>
    </ligand>
</feature>
<comment type="subcellular location">
    <subcellularLocation>
        <location evidence="3">Cytoplasm</location>
    </subcellularLocation>
</comment>
<keyword evidence="3" id="KW-0963">Cytoplasm</keyword>
<dbReference type="InterPro" id="IPR043129">
    <property type="entry name" value="ATPase_NBD"/>
</dbReference>
<dbReference type="InterPro" id="IPR003836">
    <property type="entry name" value="Glucokinase"/>
</dbReference>
<organism evidence="5 6">
    <name type="scientific">Parathalassolituus penaei</name>
    <dbReference type="NCBI Taxonomy" id="2997323"/>
    <lineage>
        <taxon>Bacteria</taxon>
        <taxon>Pseudomonadati</taxon>
        <taxon>Pseudomonadota</taxon>
        <taxon>Gammaproteobacteria</taxon>
        <taxon>Oceanospirillales</taxon>
        <taxon>Oceanospirillaceae</taxon>
        <taxon>Parathalassolituus</taxon>
    </lineage>
</organism>
<dbReference type="HAMAP" id="MF_00524">
    <property type="entry name" value="Glucokinase"/>
    <property type="match status" value="1"/>
</dbReference>
<keyword evidence="3" id="KW-0324">Glycolysis</keyword>
<evidence type="ECO:0000256" key="3">
    <source>
        <dbReference type="HAMAP-Rule" id="MF_00524"/>
    </source>
</evidence>
<sequence>MSNAVLVGDIGGTNARFAWIDSSAANAGLQQVITLATADHSNIDEAIREYCSRAGIAIPTRACLALACPVDGEDIRMTNNHWFFNRQQLSQALGLQQLKLVNDFTAQALGMLCVDAADLLPVGAGTALPQAARLVIGPGTGLGVGSLAYTPNGWLPLPGEGGHVSLAPHNEQEDAILVGFRRLYGRVSVERVLSGQGLLDLYGIMAELRGVAAELDSPAAVSSAALENPDSLAGDVLRQFFRMLGSVAGDNSLTIGCRGGVYLCGGILPRVRELFLSSPDFRQGFENKGRFREYLAAVPVWLCVAENPGLLGAAAALDNPLVRG</sequence>
<dbReference type="RefSeq" id="WP_283173248.1">
    <property type="nucleotide sequence ID" value="NZ_JAPNOA010000020.1"/>
</dbReference>
<dbReference type="InterPro" id="IPR050201">
    <property type="entry name" value="Bacterial_glucokinase"/>
</dbReference>
<dbReference type="EC" id="2.7.1.2" evidence="3"/>
<name>A0A9X3IRA2_9GAMM</name>
<dbReference type="NCBIfam" id="TIGR00749">
    <property type="entry name" value="glk"/>
    <property type="match status" value="1"/>
</dbReference>
<comment type="catalytic activity">
    <reaction evidence="3">
        <text>D-glucose + ATP = D-glucose 6-phosphate + ADP + H(+)</text>
        <dbReference type="Rhea" id="RHEA:17825"/>
        <dbReference type="ChEBI" id="CHEBI:4167"/>
        <dbReference type="ChEBI" id="CHEBI:15378"/>
        <dbReference type="ChEBI" id="CHEBI:30616"/>
        <dbReference type="ChEBI" id="CHEBI:61548"/>
        <dbReference type="ChEBI" id="CHEBI:456216"/>
        <dbReference type="EC" id="2.7.1.2"/>
    </reaction>
</comment>
<dbReference type="Gene3D" id="3.30.420.40">
    <property type="match status" value="1"/>
</dbReference>
<dbReference type="Pfam" id="PF02685">
    <property type="entry name" value="Glucokinase"/>
    <property type="match status" value="1"/>
</dbReference>
<evidence type="ECO:0000256" key="2">
    <source>
        <dbReference type="ARBA" id="ARBA00022777"/>
    </source>
</evidence>
<dbReference type="AlphaFoldDB" id="A0A9X3IRA2"/>
<dbReference type="PANTHER" id="PTHR47690:SF1">
    <property type="entry name" value="GLUCOKINASE"/>
    <property type="match status" value="1"/>
</dbReference>
<evidence type="ECO:0000256" key="4">
    <source>
        <dbReference type="RuleBase" id="RU004046"/>
    </source>
</evidence>
<keyword evidence="2 3" id="KW-0418">Kinase</keyword>
<proteinExistence type="inferred from homology"/>
<dbReference type="Gene3D" id="3.40.367.20">
    <property type="match status" value="1"/>
</dbReference>
<dbReference type="CDD" id="cd24008">
    <property type="entry name" value="ASKHA_NBD_GLK"/>
    <property type="match status" value="1"/>
</dbReference>
<protein>
    <recommendedName>
        <fullName evidence="3">Glucokinase</fullName>
        <ecNumber evidence="3">2.7.1.2</ecNumber>
    </recommendedName>
    <alternativeName>
        <fullName evidence="3">Glucose kinase</fullName>
    </alternativeName>
</protein>
<keyword evidence="1 3" id="KW-0808">Transferase</keyword>
<keyword evidence="6" id="KW-1185">Reference proteome</keyword>
<keyword evidence="3" id="KW-0547">Nucleotide-binding</keyword>
<dbReference type="GO" id="GO:0005536">
    <property type="term" value="F:D-glucose binding"/>
    <property type="evidence" value="ECO:0007669"/>
    <property type="project" value="InterPro"/>
</dbReference>
<dbReference type="GO" id="GO:0005829">
    <property type="term" value="C:cytosol"/>
    <property type="evidence" value="ECO:0007669"/>
    <property type="project" value="TreeGrafter"/>
</dbReference>
<dbReference type="GO" id="GO:0004340">
    <property type="term" value="F:glucokinase activity"/>
    <property type="evidence" value="ECO:0007669"/>
    <property type="project" value="UniProtKB-UniRule"/>
</dbReference>
<comment type="caution">
    <text evidence="5">The sequence shown here is derived from an EMBL/GenBank/DDBJ whole genome shotgun (WGS) entry which is preliminary data.</text>
</comment>
<accession>A0A9X3IRA2</accession>
<gene>
    <name evidence="3 5" type="primary">glk</name>
    <name evidence="5" type="ORF">OUO13_07520</name>
</gene>
<dbReference type="GO" id="GO:0006096">
    <property type="term" value="P:glycolytic process"/>
    <property type="evidence" value="ECO:0007669"/>
    <property type="project" value="UniProtKB-UniRule"/>
</dbReference>
<dbReference type="PANTHER" id="PTHR47690">
    <property type="entry name" value="GLUCOKINASE"/>
    <property type="match status" value="1"/>
</dbReference>
<evidence type="ECO:0000256" key="1">
    <source>
        <dbReference type="ARBA" id="ARBA00022679"/>
    </source>
</evidence>
<evidence type="ECO:0000313" key="5">
    <source>
        <dbReference type="EMBL" id="MCY0965032.1"/>
    </source>
</evidence>
<dbReference type="EMBL" id="JAPNOA010000020">
    <property type="protein sequence ID" value="MCY0965032.1"/>
    <property type="molecule type" value="Genomic_DNA"/>
</dbReference>
<dbReference type="Proteomes" id="UP001150830">
    <property type="component" value="Unassembled WGS sequence"/>
</dbReference>
<comment type="similarity">
    <text evidence="3 4">Belongs to the bacterial glucokinase family.</text>
</comment>